<evidence type="ECO:0000313" key="5">
    <source>
        <dbReference type="Proteomes" id="UP000183832"/>
    </source>
</evidence>
<gene>
    <name evidence="4" type="ORF">CLUMA_CG007772</name>
</gene>
<reference evidence="4 5" key="1">
    <citation type="submission" date="2015-04" db="EMBL/GenBank/DDBJ databases">
        <authorList>
            <person name="Syromyatnikov M.Y."/>
            <person name="Popov V.N."/>
        </authorList>
    </citation>
    <scope>NUCLEOTIDE SEQUENCE [LARGE SCALE GENOMIC DNA]</scope>
</reference>
<evidence type="ECO:0000256" key="2">
    <source>
        <dbReference type="SAM" id="SignalP"/>
    </source>
</evidence>
<dbReference type="InterPro" id="IPR036574">
    <property type="entry name" value="Scorpion_toxin-like_sf"/>
</dbReference>
<keyword evidence="5" id="KW-1185">Reference proteome</keyword>
<evidence type="ECO:0000259" key="3">
    <source>
        <dbReference type="PROSITE" id="PS51378"/>
    </source>
</evidence>
<evidence type="ECO:0000256" key="1">
    <source>
        <dbReference type="ARBA" id="ARBA00023157"/>
    </source>
</evidence>
<accession>A0A1J1I762</accession>
<dbReference type="EMBL" id="CVRI01000038">
    <property type="protein sequence ID" value="CRK94257.1"/>
    <property type="molecule type" value="Genomic_DNA"/>
</dbReference>
<dbReference type="InterPro" id="IPR001542">
    <property type="entry name" value="Defensin_invertebrate/fungal"/>
</dbReference>
<dbReference type="Proteomes" id="UP000183832">
    <property type="component" value="Unassembled WGS sequence"/>
</dbReference>
<protein>
    <submittedName>
        <fullName evidence="4">CLUMA_CG007772, isoform A</fullName>
    </submittedName>
</protein>
<feature type="domain" description="Invertebrate defensins family profile" evidence="3">
    <location>
        <begin position="38"/>
        <end position="80"/>
    </location>
</feature>
<evidence type="ECO:0000313" key="4">
    <source>
        <dbReference type="EMBL" id="CRK94257.1"/>
    </source>
</evidence>
<name>A0A1J1I762_9DIPT</name>
<feature type="chain" id="PRO_5013108488" evidence="2">
    <location>
        <begin position="21"/>
        <end position="82"/>
    </location>
</feature>
<dbReference type="Pfam" id="PF01097">
    <property type="entry name" value="Defensin_2"/>
    <property type="match status" value="1"/>
</dbReference>
<dbReference type="Gene3D" id="3.30.30.10">
    <property type="entry name" value="Knottin, scorpion toxin-like"/>
    <property type="match status" value="1"/>
</dbReference>
<keyword evidence="1" id="KW-1015">Disulfide bond</keyword>
<dbReference type="GO" id="GO:0050830">
    <property type="term" value="P:defense response to Gram-positive bacterium"/>
    <property type="evidence" value="ECO:0007669"/>
    <property type="project" value="UniProtKB-ARBA"/>
</dbReference>
<proteinExistence type="predicted"/>
<sequence>MKKFVLFVFIIAMAIAMCSSFSIGDSTESEDPMRSSRGIACTSKWVPFSLRNAACNTWCMKALKRPGGYCSSKLVCTCYKPK</sequence>
<dbReference type="GO" id="GO:0005576">
    <property type="term" value="C:extracellular region"/>
    <property type="evidence" value="ECO:0007669"/>
    <property type="project" value="UniProtKB-ARBA"/>
</dbReference>
<keyword evidence="2" id="KW-0732">Signal</keyword>
<feature type="signal peptide" evidence="2">
    <location>
        <begin position="1"/>
        <end position="20"/>
    </location>
</feature>
<organism evidence="4 5">
    <name type="scientific">Clunio marinus</name>
    <dbReference type="NCBI Taxonomy" id="568069"/>
    <lineage>
        <taxon>Eukaryota</taxon>
        <taxon>Metazoa</taxon>
        <taxon>Ecdysozoa</taxon>
        <taxon>Arthropoda</taxon>
        <taxon>Hexapoda</taxon>
        <taxon>Insecta</taxon>
        <taxon>Pterygota</taxon>
        <taxon>Neoptera</taxon>
        <taxon>Endopterygota</taxon>
        <taxon>Diptera</taxon>
        <taxon>Nematocera</taxon>
        <taxon>Chironomoidea</taxon>
        <taxon>Chironomidae</taxon>
        <taxon>Clunio</taxon>
    </lineage>
</organism>
<dbReference type="AlphaFoldDB" id="A0A1J1I762"/>
<dbReference type="PROSITE" id="PS51378">
    <property type="entry name" value="INVERT_DEFENSINS"/>
    <property type="match status" value="1"/>
</dbReference>